<reference evidence="7" key="1">
    <citation type="journal article" date="2019" name="Int. J. Syst. Evol. Microbiol.">
        <title>The Global Catalogue of Microorganisms (GCM) 10K type strain sequencing project: providing services to taxonomists for standard genome sequencing and annotation.</title>
        <authorList>
            <consortium name="The Broad Institute Genomics Platform"/>
            <consortium name="The Broad Institute Genome Sequencing Center for Infectious Disease"/>
            <person name="Wu L."/>
            <person name="Ma J."/>
        </authorList>
    </citation>
    <scope>NUCLEOTIDE SEQUENCE [LARGE SCALE GENOMIC DNA]</scope>
    <source>
        <strain evidence="7">CCM 9110</strain>
    </source>
</reference>
<evidence type="ECO:0000259" key="5">
    <source>
        <dbReference type="PROSITE" id="PS51464"/>
    </source>
</evidence>
<evidence type="ECO:0000256" key="1">
    <source>
        <dbReference type="ARBA" id="ARBA00023015"/>
    </source>
</evidence>
<evidence type="ECO:0000259" key="4">
    <source>
        <dbReference type="PROSITE" id="PS51071"/>
    </source>
</evidence>
<dbReference type="RefSeq" id="WP_204118553.1">
    <property type="nucleotide sequence ID" value="NZ_BOLV01000005.1"/>
</dbReference>
<protein>
    <submittedName>
        <fullName evidence="6">MurR/RpiR family transcriptional regulator</fullName>
    </submittedName>
</protein>
<gene>
    <name evidence="6" type="ORF">ACFQ41_05865</name>
</gene>
<comment type="caution">
    <text evidence="6">The sequence shown here is derived from an EMBL/GenBank/DDBJ whole genome shotgun (WGS) entry which is preliminary data.</text>
</comment>
<sequence>MNFQNRVRISQDDLTAAESKVAQYVLEHPEETVNYSVDQLAKLAGASSATVVRMVKKLDIDSFTAMKIMLSMDLVEGKEDDEKQLDIKANESFGSIRDKLAENETKNIEQTKSLLKSDDCNKAVNRLKQTNTLYVFGVGASSLAAENIRQKWARIGLRVVVGRDVNVFLTELSNATKDDTLWLVSNSGETPEILYVANYAKESGLFLITLTMFGQNHLAKLGDVSLKTIKPMEPDVRVGATNSITGQFFVIDVILYLYFSQDFDRSFAAITASKRLAKNYKSQFKN</sequence>
<dbReference type="InterPro" id="IPR046348">
    <property type="entry name" value="SIS_dom_sf"/>
</dbReference>
<dbReference type="InterPro" id="IPR009057">
    <property type="entry name" value="Homeodomain-like_sf"/>
</dbReference>
<evidence type="ECO:0000256" key="3">
    <source>
        <dbReference type="ARBA" id="ARBA00023163"/>
    </source>
</evidence>
<feature type="domain" description="SIS" evidence="5">
    <location>
        <begin position="123"/>
        <end position="264"/>
    </location>
</feature>
<feature type="domain" description="HTH rpiR-type" evidence="4">
    <location>
        <begin position="1"/>
        <end position="77"/>
    </location>
</feature>
<proteinExistence type="predicted"/>
<keyword evidence="3" id="KW-0804">Transcription</keyword>
<evidence type="ECO:0000313" key="6">
    <source>
        <dbReference type="EMBL" id="MFD1398830.1"/>
    </source>
</evidence>
<name>A0ABW4BGB1_9LACO</name>
<dbReference type="Proteomes" id="UP001597199">
    <property type="component" value="Unassembled WGS sequence"/>
</dbReference>
<dbReference type="Pfam" id="PF01380">
    <property type="entry name" value="SIS"/>
    <property type="match status" value="1"/>
</dbReference>
<accession>A0ABW4BGB1</accession>
<evidence type="ECO:0000256" key="2">
    <source>
        <dbReference type="ARBA" id="ARBA00023125"/>
    </source>
</evidence>
<dbReference type="SUPFAM" id="SSF53697">
    <property type="entry name" value="SIS domain"/>
    <property type="match status" value="1"/>
</dbReference>
<dbReference type="Gene3D" id="1.10.10.10">
    <property type="entry name" value="Winged helix-like DNA-binding domain superfamily/Winged helix DNA-binding domain"/>
    <property type="match status" value="1"/>
</dbReference>
<dbReference type="InterPro" id="IPR000281">
    <property type="entry name" value="HTH_RpiR"/>
</dbReference>
<dbReference type="PROSITE" id="PS51464">
    <property type="entry name" value="SIS"/>
    <property type="match status" value="1"/>
</dbReference>
<dbReference type="Gene3D" id="3.40.50.10490">
    <property type="entry name" value="Glucose-6-phosphate isomerase like protein, domain 1"/>
    <property type="match status" value="1"/>
</dbReference>
<organism evidence="6 7">
    <name type="scientific">Lacticaseibacillus suilingensis</name>
    <dbReference type="NCBI Taxonomy" id="2799577"/>
    <lineage>
        <taxon>Bacteria</taxon>
        <taxon>Bacillati</taxon>
        <taxon>Bacillota</taxon>
        <taxon>Bacilli</taxon>
        <taxon>Lactobacillales</taxon>
        <taxon>Lactobacillaceae</taxon>
        <taxon>Lacticaseibacillus</taxon>
    </lineage>
</organism>
<dbReference type="SUPFAM" id="SSF46689">
    <property type="entry name" value="Homeodomain-like"/>
    <property type="match status" value="1"/>
</dbReference>
<keyword evidence="7" id="KW-1185">Reference proteome</keyword>
<dbReference type="CDD" id="cd05013">
    <property type="entry name" value="SIS_RpiR"/>
    <property type="match status" value="1"/>
</dbReference>
<dbReference type="EMBL" id="JBHTOA010000025">
    <property type="protein sequence ID" value="MFD1398830.1"/>
    <property type="molecule type" value="Genomic_DNA"/>
</dbReference>
<dbReference type="PROSITE" id="PS51071">
    <property type="entry name" value="HTH_RPIR"/>
    <property type="match status" value="1"/>
</dbReference>
<dbReference type="InterPro" id="IPR001347">
    <property type="entry name" value="SIS_dom"/>
</dbReference>
<dbReference type="InterPro" id="IPR047640">
    <property type="entry name" value="RpiR-like"/>
</dbReference>
<dbReference type="PANTHER" id="PTHR30514:SF10">
    <property type="entry name" value="MURR_RPIR FAMILY TRANSCRIPTIONAL REGULATOR"/>
    <property type="match status" value="1"/>
</dbReference>
<keyword evidence="1" id="KW-0805">Transcription regulation</keyword>
<dbReference type="PANTHER" id="PTHR30514">
    <property type="entry name" value="GLUCOKINASE"/>
    <property type="match status" value="1"/>
</dbReference>
<dbReference type="InterPro" id="IPR036388">
    <property type="entry name" value="WH-like_DNA-bd_sf"/>
</dbReference>
<keyword evidence="2" id="KW-0238">DNA-binding</keyword>
<dbReference type="Pfam" id="PF01418">
    <property type="entry name" value="HTH_6"/>
    <property type="match status" value="1"/>
</dbReference>
<dbReference type="InterPro" id="IPR035472">
    <property type="entry name" value="RpiR-like_SIS"/>
</dbReference>
<evidence type="ECO:0000313" key="7">
    <source>
        <dbReference type="Proteomes" id="UP001597199"/>
    </source>
</evidence>